<dbReference type="Gene3D" id="3.30.565.10">
    <property type="entry name" value="Histidine kinase-like ATPase, C-terminal domain"/>
    <property type="match status" value="1"/>
</dbReference>
<evidence type="ECO:0000256" key="11">
    <source>
        <dbReference type="SAM" id="Phobius"/>
    </source>
</evidence>
<keyword evidence="11" id="KW-0472">Membrane</keyword>
<feature type="transmembrane region" description="Helical" evidence="11">
    <location>
        <begin position="90"/>
        <end position="113"/>
    </location>
</feature>
<reference evidence="13" key="1">
    <citation type="submission" date="2021-06" db="EMBL/GenBank/DDBJ databases">
        <title>Sequencing of actinobacteria type strains.</title>
        <authorList>
            <person name="Nguyen G.-S."/>
            <person name="Wentzel A."/>
        </authorList>
    </citation>
    <scope>NUCLEOTIDE SEQUENCE</scope>
    <source>
        <strain evidence="13">P38-E01</strain>
    </source>
</reference>
<dbReference type="SUPFAM" id="SSF55874">
    <property type="entry name" value="ATPase domain of HSP90 chaperone/DNA topoisomerase II/histidine kinase"/>
    <property type="match status" value="1"/>
</dbReference>
<keyword evidence="3" id="KW-0597">Phosphoprotein</keyword>
<evidence type="ECO:0000256" key="1">
    <source>
        <dbReference type="ARBA" id="ARBA00000085"/>
    </source>
</evidence>
<feature type="domain" description="Signal transduction histidine kinase subgroup 3 dimerisation and phosphoacceptor" evidence="12">
    <location>
        <begin position="207"/>
        <end position="270"/>
    </location>
</feature>
<evidence type="ECO:0000256" key="8">
    <source>
        <dbReference type="ARBA" id="ARBA00023012"/>
    </source>
</evidence>
<comment type="caution">
    <text evidence="13">The sequence shown here is derived from an EMBL/GenBank/DDBJ whole genome shotgun (WGS) entry which is preliminary data.</text>
</comment>
<dbReference type="EC" id="2.7.13.3" evidence="2"/>
<evidence type="ECO:0000256" key="7">
    <source>
        <dbReference type="ARBA" id="ARBA00022840"/>
    </source>
</evidence>
<feature type="transmembrane region" description="Helical" evidence="11">
    <location>
        <begin position="125"/>
        <end position="142"/>
    </location>
</feature>
<dbReference type="InterPro" id="IPR050482">
    <property type="entry name" value="Sensor_HK_TwoCompSys"/>
</dbReference>
<dbReference type="InterPro" id="IPR011712">
    <property type="entry name" value="Sig_transdc_His_kin_sub3_dim/P"/>
</dbReference>
<dbReference type="InterPro" id="IPR036890">
    <property type="entry name" value="HATPase_C_sf"/>
</dbReference>
<evidence type="ECO:0000256" key="9">
    <source>
        <dbReference type="SAM" id="Coils"/>
    </source>
</evidence>
<dbReference type="CDD" id="cd16917">
    <property type="entry name" value="HATPase_UhpB-NarQ-NarX-like"/>
    <property type="match status" value="1"/>
</dbReference>
<keyword evidence="8" id="KW-0902">Two-component regulatory system</keyword>
<keyword evidence="4" id="KW-0808">Transferase</keyword>
<dbReference type="Proteomes" id="UP000694501">
    <property type="component" value="Unassembled WGS sequence"/>
</dbReference>
<evidence type="ECO:0000256" key="10">
    <source>
        <dbReference type="SAM" id="MobiDB-lite"/>
    </source>
</evidence>
<feature type="compositionally biased region" description="Low complexity" evidence="10">
    <location>
        <begin position="452"/>
        <end position="467"/>
    </location>
</feature>
<feature type="compositionally biased region" description="Low complexity" evidence="10">
    <location>
        <begin position="414"/>
        <end position="436"/>
    </location>
</feature>
<evidence type="ECO:0000256" key="4">
    <source>
        <dbReference type="ARBA" id="ARBA00022679"/>
    </source>
</evidence>
<evidence type="ECO:0000256" key="5">
    <source>
        <dbReference type="ARBA" id="ARBA00022741"/>
    </source>
</evidence>
<keyword evidence="14" id="KW-1185">Reference proteome</keyword>
<keyword evidence="6 13" id="KW-0418">Kinase</keyword>
<feature type="region of interest" description="Disordered" evidence="10">
    <location>
        <begin position="393"/>
        <end position="467"/>
    </location>
</feature>
<keyword evidence="11" id="KW-0812">Transmembrane</keyword>
<dbReference type="GO" id="GO:0016020">
    <property type="term" value="C:membrane"/>
    <property type="evidence" value="ECO:0007669"/>
    <property type="project" value="InterPro"/>
</dbReference>
<dbReference type="GO" id="GO:0005524">
    <property type="term" value="F:ATP binding"/>
    <property type="evidence" value="ECO:0007669"/>
    <property type="project" value="UniProtKB-KW"/>
</dbReference>
<dbReference type="GO" id="GO:0046983">
    <property type="term" value="F:protein dimerization activity"/>
    <property type="evidence" value="ECO:0007669"/>
    <property type="project" value="InterPro"/>
</dbReference>
<dbReference type="PANTHER" id="PTHR24421:SF10">
    <property type="entry name" value="NITRATE_NITRITE SENSOR PROTEIN NARQ"/>
    <property type="match status" value="1"/>
</dbReference>
<keyword evidence="11" id="KW-1133">Transmembrane helix</keyword>
<evidence type="ECO:0000256" key="3">
    <source>
        <dbReference type="ARBA" id="ARBA00022553"/>
    </source>
</evidence>
<dbReference type="AlphaFoldDB" id="A0A949JC22"/>
<dbReference type="Pfam" id="PF07730">
    <property type="entry name" value="HisKA_3"/>
    <property type="match status" value="1"/>
</dbReference>
<keyword evidence="9" id="KW-0175">Coiled coil</keyword>
<sequence length="467" mass="48676">MEVRVLRWWPEGRTGRSGAGKPGPFDRLAPLSPRPAPVRTRRLSSVAETAVVVVPSALELLTILSFASAWELVWHVLTVAALLLRRRWPLAVFVLTLPVAFDGYLLIAPLAALYQVARQVPRRRTIVCCVLLLFVAGLGPWLPTEEEPFNFEDALFGLLSAAMLSAGPAATGRLVRTRAQLSDRLAELARTRERERELLSERAVVEERARLAREMHDLVSHQVSMISLQAGALQVTSAEPGSQEIGRAIHGLSVSTLEELRHLVGVLRAPRGRQGLAELPSLVGTSGLDARLNDGSTVPGDWPPAVGEAAYRTVQEALTNVRKYAPQAAVAVALSTRSAGAAGAAVSSGSGGRALVVEIRNSPVAPGGSPSLPAGGHGLTGLRERAELLGGTLTAGPDEDGGFVVRAVLPSGDAPEGPAPGEATAVGEEGPAADGAPRPRPSADGDDVRAEAGPGPASPGSGPTARG</sequence>
<accession>A0A949JC22</accession>
<feature type="compositionally biased region" description="Basic and acidic residues" evidence="10">
    <location>
        <begin position="441"/>
        <end position="450"/>
    </location>
</feature>
<dbReference type="GO" id="GO:0000155">
    <property type="term" value="F:phosphorelay sensor kinase activity"/>
    <property type="evidence" value="ECO:0007669"/>
    <property type="project" value="InterPro"/>
</dbReference>
<dbReference type="RefSeq" id="WP_211039108.1">
    <property type="nucleotide sequence ID" value="NZ_JAELVF020000001.1"/>
</dbReference>
<feature type="coiled-coil region" evidence="9">
    <location>
        <begin position="178"/>
        <end position="208"/>
    </location>
</feature>
<dbReference type="PANTHER" id="PTHR24421">
    <property type="entry name" value="NITRATE/NITRITE SENSOR PROTEIN NARX-RELATED"/>
    <property type="match status" value="1"/>
</dbReference>
<comment type="catalytic activity">
    <reaction evidence="1">
        <text>ATP + protein L-histidine = ADP + protein N-phospho-L-histidine.</text>
        <dbReference type="EC" id="2.7.13.3"/>
    </reaction>
</comment>
<organism evidence="13 14">
    <name type="scientific">Streptomyces tardus</name>
    <dbReference type="NCBI Taxonomy" id="2780544"/>
    <lineage>
        <taxon>Bacteria</taxon>
        <taxon>Bacillati</taxon>
        <taxon>Actinomycetota</taxon>
        <taxon>Actinomycetes</taxon>
        <taxon>Kitasatosporales</taxon>
        <taxon>Streptomycetaceae</taxon>
        <taxon>Streptomyces</taxon>
    </lineage>
</organism>
<gene>
    <name evidence="13" type="ORF">JGS22_003340</name>
</gene>
<evidence type="ECO:0000256" key="2">
    <source>
        <dbReference type="ARBA" id="ARBA00012438"/>
    </source>
</evidence>
<evidence type="ECO:0000256" key="6">
    <source>
        <dbReference type="ARBA" id="ARBA00022777"/>
    </source>
</evidence>
<dbReference type="EMBL" id="JAELVF020000001">
    <property type="protein sequence ID" value="MBU7596697.1"/>
    <property type="molecule type" value="Genomic_DNA"/>
</dbReference>
<feature type="transmembrane region" description="Helical" evidence="11">
    <location>
        <begin position="154"/>
        <end position="175"/>
    </location>
</feature>
<keyword evidence="7" id="KW-0067">ATP-binding</keyword>
<name>A0A949JC22_9ACTN</name>
<evidence type="ECO:0000313" key="13">
    <source>
        <dbReference type="EMBL" id="MBU7596697.1"/>
    </source>
</evidence>
<dbReference type="Gene3D" id="1.20.5.1930">
    <property type="match status" value="1"/>
</dbReference>
<evidence type="ECO:0000313" key="14">
    <source>
        <dbReference type="Proteomes" id="UP000694501"/>
    </source>
</evidence>
<proteinExistence type="predicted"/>
<feature type="transmembrane region" description="Helical" evidence="11">
    <location>
        <begin position="49"/>
        <end position="70"/>
    </location>
</feature>
<keyword evidence="5" id="KW-0547">Nucleotide-binding</keyword>
<protein>
    <recommendedName>
        <fullName evidence="2">histidine kinase</fullName>
        <ecNumber evidence="2">2.7.13.3</ecNumber>
    </recommendedName>
</protein>
<evidence type="ECO:0000259" key="12">
    <source>
        <dbReference type="Pfam" id="PF07730"/>
    </source>
</evidence>